<dbReference type="Pfam" id="PF24883">
    <property type="entry name" value="NPHP3_N"/>
    <property type="match status" value="1"/>
</dbReference>
<feature type="domain" description="Nephrocystin 3-like N-terminal" evidence="2">
    <location>
        <begin position="8"/>
        <end position="97"/>
    </location>
</feature>
<organism evidence="3 4">
    <name type="scientific">Dactylonectria macrodidyma</name>
    <dbReference type="NCBI Taxonomy" id="307937"/>
    <lineage>
        <taxon>Eukaryota</taxon>
        <taxon>Fungi</taxon>
        <taxon>Dikarya</taxon>
        <taxon>Ascomycota</taxon>
        <taxon>Pezizomycotina</taxon>
        <taxon>Sordariomycetes</taxon>
        <taxon>Hypocreomycetidae</taxon>
        <taxon>Hypocreales</taxon>
        <taxon>Nectriaceae</taxon>
        <taxon>Dactylonectria</taxon>
    </lineage>
</organism>
<feature type="non-terminal residue" evidence="3">
    <location>
        <position position="123"/>
    </location>
</feature>
<accession>A0A9P9JHH3</accession>
<sequence>FLFWRPRLFQAIRRNKFFIEQLLSTPTTTYSWSLASLWRILLPLLKASGYGTVFCIVDGLDECDSATIKDFLELYKRSPTGSDLDINPRCLFLFSSRKDARTPELLGLGERAGVAPRREYPNS</sequence>
<proteinExistence type="predicted"/>
<protein>
    <recommendedName>
        <fullName evidence="2">Nephrocystin 3-like N-terminal domain-containing protein</fullName>
    </recommendedName>
</protein>
<evidence type="ECO:0000256" key="1">
    <source>
        <dbReference type="ARBA" id="ARBA00022737"/>
    </source>
</evidence>
<evidence type="ECO:0000313" key="3">
    <source>
        <dbReference type="EMBL" id="KAH7171289.1"/>
    </source>
</evidence>
<dbReference type="OrthoDB" id="5418336at2759"/>
<name>A0A9P9JHH3_9HYPO</name>
<dbReference type="InterPro" id="IPR056884">
    <property type="entry name" value="NPHP3-like_N"/>
</dbReference>
<reference evidence="3" key="1">
    <citation type="journal article" date="2021" name="Nat. Commun.">
        <title>Genetic determinants of endophytism in the Arabidopsis root mycobiome.</title>
        <authorList>
            <person name="Mesny F."/>
            <person name="Miyauchi S."/>
            <person name="Thiergart T."/>
            <person name="Pickel B."/>
            <person name="Atanasova L."/>
            <person name="Karlsson M."/>
            <person name="Huettel B."/>
            <person name="Barry K.W."/>
            <person name="Haridas S."/>
            <person name="Chen C."/>
            <person name="Bauer D."/>
            <person name="Andreopoulos W."/>
            <person name="Pangilinan J."/>
            <person name="LaButti K."/>
            <person name="Riley R."/>
            <person name="Lipzen A."/>
            <person name="Clum A."/>
            <person name="Drula E."/>
            <person name="Henrissat B."/>
            <person name="Kohler A."/>
            <person name="Grigoriev I.V."/>
            <person name="Martin F.M."/>
            <person name="Hacquard S."/>
        </authorList>
    </citation>
    <scope>NUCLEOTIDE SEQUENCE</scope>
    <source>
        <strain evidence="3">MPI-CAGE-AT-0147</strain>
    </source>
</reference>
<gene>
    <name evidence="3" type="ORF">EDB81DRAFT_851907</name>
</gene>
<comment type="caution">
    <text evidence="3">The sequence shown here is derived from an EMBL/GenBank/DDBJ whole genome shotgun (WGS) entry which is preliminary data.</text>
</comment>
<dbReference type="AlphaFoldDB" id="A0A9P9JHH3"/>
<evidence type="ECO:0000313" key="4">
    <source>
        <dbReference type="Proteomes" id="UP000738349"/>
    </source>
</evidence>
<evidence type="ECO:0000259" key="2">
    <source>
        <dbReference type="Pfam" id="PF24883"/>
    </source>
</evidence>
<keyword evidence="1" id="KW-0677">Repeat</keyword>
<keyword evidence="4" id="KW-1185">Reference proteome</keyword>
<feature type="non-terminal residue" evidence="3">
    <location>
        <position position="1"/>
    </location>
</feature>
<dbReference type="Proteomes" id="UP000738349">
    <property type="component" value="Unassembled WGS sequence"/>
</dbReference>
<dbReference type="EMBL" id="JAGMUV010000002">
    <property type="protein sequence ID" value="KAH7171289.1"/>
    <property type="molecule type" value="Genomic_DNA"/>
</dbReference>